<dbReference type="Gene3D" id="3.40.640.10">
    <property type="entry name" value="Type I PLP-dependent aspartate aminotransferase-like (Major domain)"/>
    <property type="match status" value="1"/>
</dbReference>
<dbReference type="InterPro" id="IPR015421">
    <property type="entry name" value="PyrdxlP-dep_Trfase_major"/>
</dbReference>
<dbReference type="InterPro" id="IPR015422">
    <property type="entry name" value="PyrdxlP-dep_Trfase_small"/>
</dbReference>
<name>A0ABQ1SJV1_9FLAO</name>
<dbReference type="EMBL" id="BMGM01000008">
    <property type="protein sequence ID" value="GGE38862.1"/>
    <property type="molecule type" value="Genomic_DNA"/>
</dbReference>
<reference evidence="2" key="1">
    <citation type="journal article" date="2019" name="Int. J. Syst. Evol. Microbiol.">
        <title>The Global Catalogue of Microorganisms (GCM) 10K type strain sequencing project: providing services to taxonomists for standard genome sequencing and annotation.</title>
        <authorList>
            <consortium name="The Broad Institute Genomics Platform"/>
            <consortium name="The Broad Institute Genome Sequencing Center for Infectious Disease"/>
            <person name="Wu L."/>
            <person name="Ma J."/>
        </authorList>
    </citation>
    <scope>NUCLEOTIDE SEQUENCE [LARGE SCALE GENOMIC DNA]</scope>
    <source>
        <strain evidence="2">CGMCC 1.12931</strain>
    </source>
</reference>
<comment type="caution">
    <text evidence="1">The sequence shown here is derived from an EMBL/GenBank/DDBJ whole genome shotgun (WGS) entry which is preliminary data.</text>
</comment>
<evidence type="ECO:0000313" key="1">
    <source>
        <dbReference type="EMBL" id="GGE38862.1"/>
    </source>
</evidence>
<keyword evidence="1" id="KW-0032">Aminotransferase</keyword>
<sequence length="363" mass="41427">MSIDFQKLLSNSFPILQTCSYFNTPSSGLISKKVLEFRREYNEGIHHDYTKIDYLEDEKINVLRDKIQLYFYAKTAEVALLANFSTGMNLIVEALPENSKILLLEGDYPSVNYPFTHRKFELCYAEINEHLEQNILQKVEAFKPDFIALSLVQFISGILIDFNFLKELKTKYPNIHIIGDATQYLGTEDFNFDESAFSVIGSSGYKWFNAGTGNAFFMLKPDFIEGLKPKSLGSNSLISKPDGPERKIGFLEPGHFDMHSLKSLEVALDFHYSDIGIHRIEKQIKSISALAKKQFSSRNLLSSDVQNRKIHSCIFNINGDELILERLLQQKIICAKRGDGIRVGFQYFNNQADLANLLNCLDQ</sequence>
<protein>
    <submittedName>
        <fullName evidence="1">Aminotransferase V</fullName>
    </submittedName>
</protein>
<organism evidence="1 2">
    <name type="scientific">Psychroflexus planctonicus</name>
    <dbReference type="NCBI Taxonomy" id="1526575"/>
    <lineage>
        <taxon>Bacteria</taxon>
        <taxon>Pseudomonadati</taxon>
        <taxon>Bacteroidota</taxon>
        <taxon>Flavobacteriia</taxon>
        <taxon>Flavobacteriales</taxon>
        <taxon>Flavobacteriaceae</taxon>
        <taxon>Psychroflexus</taxon>
    </lineage>
</organism>
<dbReference type="RefSeq" id="WP_188458879.1">
    <property type="nucleotide sequence ID" value="NZ_BMGM01000008.1"/>
</dbReference>
<keyword evidence="2" id="KW-1185">Reference proteome</keyword>
<dbReference type="InterPro" id="IPR015424">
    <property type="entry name" value="PyrdxlP-dep_Trfase"/>
</dbReference>
<dbReference type="GO" id="GO:0008483">
    <property type="term" value="F:transaminase activity"/>
    <property type="evidence" value="ECO:0007669"/>
    <property type="project" value="UniProtKB-KW"/>
</dbReference>
<keyword evidence="1" id="KW-0808">Transferase</keyword>
<dbReference type="Gene3D" id="3.90.1150.10">
    <property type="entry name" value="Aspartate Aminotransferase, domain 1"/>
    <property type="match status" value="1"/>
</dbReference>
<dbReference type="Proteomes" id="UP000599179">
    <property type="component" value="Unassembled WGS sequence"/>
</dbReference>
<gene>
    <name evidence="1" type="ORF">GCM10010832_18920</name>
</gene>
<accession>A0ABQ1SJV1</accession>
<evidence type="ECO:0000313" key="2">
    <source>
        <dbReference type="Proteomes" id="UP000599179"/>
    </source>
</evidence>
<dbReference type="SUPFAM" id="SSF53383">
    <property type="entry name" value="PLP-dependent transferases"/>
    <property type="match status" value="1"/>
</dbReference>
<proteinExistence type="predicted"/>